<comment type="caution">
    <text evidence="3">The sequence shown here is derived from an EMBL/GenBank/DDBJ whole genome shotgun (WGS) entry which is preliminary data.</text>
</comment>
<dbReference type="AlphaFoldDB" id="A0A813IC82"/>
<feature type="non-terminal residue" evidence="3">
    <location>
        <position position="1"/>
    </location>
</feature>
<dbReference type="InterPro" id="IPR000504">
    <property type="entry name" value="RRM_dom"/>
</dbReference>
<sequence>MNGPNADAAFWGNRGAAMRYHLGTVVNARLQGSGPPPPEWRRKTNIQAKFGDFGQILKLEVPEGNVASIEYEDKRDAEDAVRTLDGTQMFGRTLTV</sequence>
<dbReference type="Gene3D" id="3.30.70.330">
    <property type="match status" value="1"/>
</dbReference>
<dbReference type="SUPFAM" id="SSF54928">
    <property type="entry name" value="RNA-binding domain, RBD"/>
    <property type="match status" value="1"/>
</dbReference>
<dbReference type="InterPro" id="IPR035979">
    <property type="entry name" value="RBD_domain_sf"/>
</dbReference>
<dbReference type="InterPro" id="IPR012677">
    <property type="entry name" value="Nucleotide-bd_a/b_plait_sf"/>
</dbReference>
<feature type="domain" description="RRM" evidence="2">
    <location>
        <begin position="43"/>
        <end position="96"/>
    </location>
</feature>
<proteinExistence type="predicted"/>
<reference evidence="3" key="1">
    <citation type="submission" date="2021-02" db="EMBL/GenBank/DDBJ databases">
        <authorList>
            <person name="Dougan E. K."/>
            <person name="Rhodes N."/>
            <person name="Thang M."/>
            <person name="Chan C."/>
        </authorList>
    </citation>
    <scope>NUCLEOTIDE SEQUENCE</scope>
</reference>
<evidence type="ECO:0000313" key="3">
    <source>
        <dbReference type="EMBL" id="CAE8648048.1"/>
    </source>
</evidence>
<evidence type="ECO:0000313" key="4">
    <source>
        <dbReference type="Proteomes" id="UP000626109"/>
    </source>
</evidence>
<organism evidence="3 4">
    <name type="scientific">Polarella glacialis</name>
    <name type="common">Dinoflagellate</name>
    <dbReference type="NCBI Taxonomy" id="89957"/>
    <lineage>
        <taxon>Eukaryota</taxon>
        <taxon>Sar</taxon>
        <taxon>Alveolata</taxon>
        <taxon>Dinophyceae</taxon>
        <taxon>Suessiales</taxon>
        <taxon>Suessiaceae</taxon>
        <taxon>Polarella</taxon>
    </lineage>
</organism>
<dbReference type="CDD" id="cd00590">
    <property type="entry name" value="RRM_SF"/>
    <property type="match status" value="1"/>
</dbReference>
<name>A0A813IC82_POLGL</name>
<dbReference type="GO" id="GO:0003723">
    <property type="term" value="F:RNA binding"/>
    <property type="evidence" value="ECO:0007669"/>
    <property type="project" value="UniProtKB-UniRule"/>
</dbReference>
<evidence type="ECO:0000256" key="1">
    <source>
        <dbReference type="PROSITE-ProRule" id="PRU00176"/>
    </source>
</evidence>
<dbReference type="EMBL" id="CAJNNW010006136">
    <property type="protein sequence ID" value="CAE8648048.1"/>
    <property type="molecule type" value="Genomic_DNA"/>
</dbReference>
<protein>
    <recommendedName>
        <fullName evidence="2">RRM domain-containing protein</fullName>
    </recommendedName>
</protein>
<dbReference type="PROSITE" id="PS50102">
    <property type="entry name" value="RRM"/>
    <property type="match status" value="1"/>
</dbReference>
<keyword evidence="1" id="KW-0694">RNA-binding</keyword>
<dbReference type="Pfam" id="PF00076">
    <property type="entry name" value="RRM_1"/>
    <property type="match status" value="1"/>
</dbReference>
<dbReference type="Proteomes" id="UP000626109">
    <property type="component" value="Unassembled WGS sequence"/>
</dbReference>
<evidence type="ECO:0000259" key="2">
    <source>
        <dbReference type="PROSITE" id="PS50102"/>
    </source>
</evidence>
<accession>A0A813IC82</accession>
<gene>
    <name evidence="3" type="ORF">PGLA2088_LOCUS6217</name>
</gene>